<dbReference type="Pfam" id="PF00232">
    <property type="entry name" value="Glyco_hydro_1"/>
    <property type="match status" value="1"/>
</dbReference>
<evidence type="ECO:0000313" key="4">
    <source>
        <dbReference type="EMBL" id="KAJ4781406.1"/>
    </source>
</evidence>
<dbReference type="PANTHER" id="PTHR10353:SF317">
    <property type="entry name" value="BETA-GLUCOSIDASE 31"/>
    <property type="match status" value="1"/>
</dbReference>
<keyword evidence="5" id="KW-1185">Reference proteome</keyword>
<dbReference type="InterPro" id="IPR033132">
    <property type="entry name" value="GH_1_N_CS"/>
</dbReference>
<dbReference type="InterPro" id="IPR001360">
    <property type="entry name" value="Glyco_hydro_1"/>
</dbReference>
<evidence type="ECO:0000256" key="2">
    <source>
        <dbReference type="ARBA" id="ARBA00022801"/>
    </source>
</evidence>
<evidence type="ECO:0000256" key="1">
    <source>
        <dbReference type="ARBA" id="ARBA00010838"/>
    </source>
</evidence>
<organism evidence="4 5">
    <name type="scientific">Rhynchospora pubera</name>
    <dbReference type="NCBI Taxonomy" id="906938"/>
    <lineage>
        <taxon>Eukaryota</taxon>
        <taxon>Viridiplantae</taxon>
        <taxon>Streptophyta</taxon>
        <taxon>Embryophyta</taxon>
        <taxon>Tracheophyta</taxon>
        <taxon>Spermatophyta</taxon>
        <taxon>Magnoliopsida</taxon>
        <taxon>Liliopsida</taxon>
        <taxon>Poales</taxon>
        <taxon>Cyperaceae</taxon>
        <taxon>Cyperoideae</taxon>
        <taxon>Rhynchosporeae</taxon>
        <taxon>Rhynchospora</taxon>
    </lineage>
</organism>
<dbReference type="SUPFAM" id="SSF51445">
    <property type="entry name" value="(Trans)glycosidases"/>
    <property type="match status" value="1"/>
</dbReference>
<dbReference type="GO" id="GO:0005975">
    <property type="term" value="P:carbohydrate metabolic process"/>
    <property type="evidence" value="ECO:0007669"/>
    <property type="project" value="InterPro"/>
</dbReference>
<dbReference type="InterPro" id="IPR017853">
    <property type="entry name" value="GH"/>
</dbReference>
<evidence type="ECO:0000313" key="5">
    <source>
        <dbReference type="Proteomes" id="UP001140206"/>
    </source>
</evidence>
<comment type="similarity">
    <text evidence="1 3">Belongs to the glycosyl hydrolase 1 family.</text>
</comment>
<sequence>MAELVFFSSFLLLLSSFFLIFCEYKAVMALSRHDFPSGFIFGAGSSAYQVEGAAAEDGRKPSIWDPFCHAGNMIDHSNGDEDVKLMYEMGLDAYRFSIAWPRLIPDGRGEVNPKGLKYYNNLINTLLSYGIQPHVTLYHFDLPQALQDEYKGLLSTKFIDDFTAYAEVCFREFGDRVKDWITFNEPNMEPLGGYDNGNFPPQRCSYPFGVVKCTEGNSTTEPYIVAHNLLLAHASVVSLYREKFQVEQQGKIGLQYWLFGMSRPQKIQKM</sequence>
<dbReference type="Proteomes" id="UP001140206">
    <property type="component" value="Chromosome 3"/>
</dbReference>
<keyword evidence="2" id="KW-0378">Hydrolase</keyword>
<dbReference type="GO" id="GO:0008422">
    <property type="term" value="F:beta-glucosidase activity"/>
    <property type="evidence" value="ECO:0007669"/>
    <property type="project" value="UniProtKB-ARBA"/>
</dbReference>
<name>A0AAV8ET09_9POAL</name>
<comment type="caution">
    <text evidence="4">The sequence shown here is derived from an EMBL/GenBank/DDBJ whole genome shotgun (WGS) entry which is preliminary data.</text>
</comment>
<proteinExistence type="inferred from homology"/>
<dbReference type="AlphaFoldDB" id="A0AAV8ET09"/>
<evidence type="ECO:0000256" key="3">
    <source>
        <dbReference type="RuleBase" id="RU003690"/>
    </source>
</evidence>
<protein>
    <submittedName>
        <fullName evidence="4">Beta-glucosidase 31</fullName>
    </submittedName>
</protein>
<dbReference type="Gene3D" id="3.20.20.80">
    <property type="entry name" value="Glycosidases"/>
    <property type="match status" value="1"/>
</dbReference>
<dbReference type="PROSITE" id="PS00653">
    <property type="entry name" value="GLYCOSYL_HYDROL_F1_2"/>
    <property type="match status" value="1"/>
</dbReference>
<gene>
    <name evidence="4" type="ORF">LUZ62_065663</name>
</gene>
<dbReference type="PANTHER" id="PTHR10353">
    <property type="entry name" value="GLYCOSYL HYDROLASE"/>
    <property type="match status" value="1"/>
</dbReference>
<accession>A0AAV8ET09</accession>
<dbReference type="EMBL" id="JAMFTS010000003">
    <property type="protein sequence ID" value="KAJ4781406.1"/>
    <property type="molecule type" value="Genomic_DNA"/>
</dbReference>
<reference evidence="4" key="1">
    <citation type="submission" date="2022-08" db="EMBL/GenBank/DDBJ databases">
        <authorList>
            <person name="Marques A."/>
        </authorList>
    </citation>
    <scope>NUCLEOTIDE SEQUENCE</scope>
    <source>
        <strain evidence="4">RhyPub2mFocal</strain>
        <tissue evidence="4">Leaves</tissue>
    </source>
</reference>